<proteinExistence type="predicted"/>
<comment type="caution">
    <text evidence="1">The sequence shown here is derived from an EMBL/GenBank/DDBJ whole genome shotgun (WGS) entry which is preliminary data.</text>
</comment>
<protein>
    <submittedName>
        <fullName evidence="1">Uncharacterized protein</fullName>
    </submittedName>
</protein>
<dbReference type="AlphaFoldDB" id="A0AAE5C9R8"/>
<evidence type="ECO:0000313" key="1">
    <source>
        <dbReference type="EMBL" id="NIR73727.1"/>
    </source>
</evidence>
<organism evidence="1 2">
    <name type="scientific">Candidatus Kutchimonas denitrificans</name>
    <dbReference type="NCBI Taxonomy" id="3056748"/>
    <lineage>
        <taxon>Bacteria</taxon>
        <taxon>Pseudomonadati</taxon>
        <taxon>Gemmatimonadota</taxon>
        <taxon>Gemmatimonadia</taxon>
        <taxon>Candidatus Palauibacterales</taxon>
        <taxon>Candidatus Palauibacteraceae</taxon>
        <taxon>Candidatus Kutchimonas</taxon>
    </lineage>
</organism>
<name>A0AAE5C9R8_9BACT</name>
<evidence type="ECO:0000313" key="2">
    <source>
        <dbReference type="Proteomes" id="UP000702544"/>
    </source>
</evidence>
<gene>
    <name evidence="1" type="ORF">GWO12_01225</name>
</gene>
<accession>A0AAE5C9R8</accession>
<reference evidence="1 2" key="1">
    <citation type="submission" date="2020-01" db="EMBL/GenBank/DDBJ databases">
        <title>Genomes assembled from Gulf of Kutch pelagic sediment metagenomes.</title>
        <authorList>
            <person name="Chandrashekar M."/>
            <person name="Mahajan M.S."/>
            <person name="Dave K.J."/>
            <person name="Vatsa P."/>
            <person name="Nathani N.M."/>
        </authorList>
    </citation>
    <scope>NUCLEOTIDE SEQUENCE [LARGE SCALE GENOMIC DNA]</scope>
    <source>
        <strain evidence="1">KS3-K002</strain>
    </source>
</reference>
<sequence length="62" mass="7514">MFFKKSKRSGVSSRDAAHRPSVMELGAVVAERLGQEKLRREWLRDRWARRRRDWRSKEKSEL</sequence>
<dbReference type="Proteomes" id="UP000702544">
    <property type="component" value="Unassembled WGS sequence"/>
</dbReference>
<dbReference type="EMBL" id="JAACAK010000010">
    <property type="protein sequence ID" value="NIR73727.1"/>
    <property type="molecule type" value="Genomic_DNA"/>
</dbReference>